<evidence type="ECO:0000256" key="1">
    <source>
        <dbReference type="SAM" id="MobiDB-lite"/>
    </source>
</evidence>
<comment type="caution">
    <text evidence="2">The sequence shown here is derived from an EMBL/GenBank/DDBJ whole genome shotgun (WGS) entry which is preliminary data.</text>
</comment>
<name>A0AAD7RG41_9TELE</name>
<keyword evidence="3" id="KW-1185">Reference proteome</keyword>
<organism evidence="2 3">
    <name type="scientific">Aldrovandia affinis</name>
    <dbReference type="NCBI Taxonomy" id="143900"/>
    <lineage>
        <taxon>Eukaryota</taxon>
        <taxon>Metazoa</taxon>
        <taxon>Chordata</taxon>
        <taxon>Craniata</taxon>
        <taxon>Vertebrata</taxon>
        <taxon>Euteleostomi</taxon>
        <taxon>Actinopterygii</taxon>
        <taxon>Neopterygii</taxon>
        <taxon>Teleostei</taxon>
        <taxon>Notacanthiformes</taxon>
        <taxon>Halosauridae</taxon>
        <taxon>Aldrovandia</taxon>
    </lineage>
</organism>
<dbReference type="EMBL" id="JAINUG010000293">
    <property type="protein sequence ID" value="KAJ8383447.1"/>
    <property type="molecule type" value="Genomic_DNA"/>
</dbReference>
<dbReference type="AlphaFoldDB" id="A0AAD7RG41"/>
<accession>A0AAD7RG41</accession>
<reference evidence="2" key="1">
    <citation type="journal article" date="2023" name="Science">
        <title>Genome structures resolve the early diversification of teleost fishes.</title>
        <authorList>
            <person name="Parey E."/>
            <person name="Louis A."/>
            <person name="Montfort J."/>
            <person name="Bouchez O."/>
            <person name="Roques C."/>
            <person name="Iampietro C."/>
            <person name="Lluch J."/>
            <person name="Castinel A."/>
            <person name="Donnadieu C."/>
            <person name="Desvignes T."/>
            <person name="Floi Bucao C."/>
            <person name="Jouanno E."/>
            <person name="Wen M."/>
            <person name="Mejri S."/>
            <person name="Dirks R."/>
            <person name="Jansen H."/>
            <person name="Henkel C."/>
            <person name="Chen W.J."/>
            <person name="Zahm M."/>
            <person name="Cabau C."/>
            <person name="Klopp C."/>
            <person name="Thompson A.W."/>
            <person name="Robinson-Rechavi M."/>
            <person name="Braasch I."/>
            <person name="Lecointre G."/>
            <person name="Bobe J."/>
            <person name="Postlethwait J.H."/>
            <person name="Berthelot C."/>
            <person name="Roest Crollius H."/>
            <person name="Guiguen Y."/>
        </authorList>
    </citation>
    <scope>NUCLEOTIDE SEQUENCE</scope>
    <source>
        <strain evidence="2">NC1722</strain>
    </source>
</reference>
<proteinExistence type="predicted"/>
<protein>
    <submittedName>
        <fullName evidence="2">Uncharacterized protein</fullName>
    </submittedName>
</protein>
<feature type="region of interest" description="Disordered" evidence="1">
    <location>
        <begin position="1"/>
        <end position="74"/>
    </location>
</feature>
<dbReference type="Proteomes" id="UP001221898">
    <property type="component" value="Unassembled WGS sequence"/>
</dbReference>
<evidence type="ECO:0000313" key="3">
    <source>
        <dbReference type="Proteomes" id="UP001221898"/>
    </source>
</evidence>
<sequence>MINGQFQKTTTPPGGWRGGPLAREILREEQSAPSQKPTPQKHQRRDNEIKGEFRVTGPSDRTSPGLPDWSRGISQRRPLSLSCQCLGQALLRRPGPSTVALTDPPPPPWL</sequence>
<evidence type="ECO:0000313" key="2">
    <source>
        <dbReference type="EMBL" id="KAJ8383447.1"/>
    </source>
</evidence>
<gene>
    <name evidence="2" type="ORF">AAFF_G00220430</name>
</gene>